<keyword evidence="2" id="KW-1133">Transmembrane helix</keyword>
<feature type="compositionally biased region" description="Basic residues" evidence="1">
    <location>
        <begin position="619"/>
        <end position="629"/>
    </location>
</feature>
<proteinExistence type="predicted"/>
<protein>
    <submittedName>
        <fullName evidence="3">Uncharacterized protein</fullName>
    </submittedName>
</protein>
<dbReference type="AlphaFoldDB" id="A0A8H6M402"/>
<evidence type="ECO:0000256" key="1">
    <source>
        <dbReference type="SAM" id="MobiDB-lite"/>
    </source>
</evidence>
<name>A0A8H6M402_9AGAR</name>
<organism evidence="3 4">
    <name type="scientific">Ephemerocybe angulata</name>
    <dbReference type="NCBI Taxonomy" id="980116"/>
    <lineage>
        <taxon>Eukaryota</taxon>
        <taxon>Fungi</taxon>
        <taxon>Dikarya</taxon>
        <taxon>Basidiomycota</taxon>
        <taxon>Agaricomycotina</taxon>
        <taxon>Agaricomycetes</taxon>
        <taxon>Agaricomycetidae</taxon>
        <taxon>Agaricales</taxon>
        <taxon>Agaricineae</taxon>
        <taxon>Psathyrellaceae</taxon>
        <taxon>Ephemerocybe</taxon>
    </lineage>
</organism>
<sequence length="673" mass="74159">MRLITPRILHTFQHTPWVALLPGNPRIRRAQRPLNPPLYNPTVHLPSMRTLCTAMWVVEREGVGGLDGCLGRDVAHVAPPSSWVHPGNSQLRRSLTVLLPPLYCSVLDLAPGQGFVIHEDPATPDDSVARHPALWGVSLAAVRTGRLRLRSRLHIPLVWYSAVAPFCFAVGLFSIDGVFRFWVVDGFLPSFVLSDNRTFAHSASRATSVYHVRRWGLGAVHSTLVPDRVKPCYAVGCSFNGGCGPCVGSSFFGPSVRSFLQPYLRPQRVPFDALATTFGARLGAVHSGLVPDRVSVARQVVTSGDSLALDAVRRDPSPLGLVRVSDVTSSAPFCFAFGLFLYGCARSSSFARYPSSHRPFTPSFLQPYLRLWRVPLHVRRLRWFMLGTFVVGVVHWICRFSVSPVLPVEGIQRQRRAPGSDLGSLACCCAVRRDLPPLALGCGSPDHRFYLLPRVLELESGYGYLFKLVPSLAPSVYAHNRRLALGMGVVHSALVPARVPLMVPVGHSLVAVGRGPRTATASRSTFLPFSPFLYRLCYVILDLSRLVNTISLIPLPPSTAFDGVWLLTLRSSEPANASTLTKCPTGIPASLSNQGQSLTLEQEANKVQYSSSIRCNTKERKRYKAKPRHRFPEGASERHEEKRDRDAIAPHTRQTSHQESGQATKRSHDPAQE</sequence>
<feature type="compositionally biased region" description="Basic and acidic residues" evidence="1">
    <location>
        <begin position="630"/>
        <end position="648"/>
    </location>
</feature>
<reference evidence="3 4" key="1">
    <citation type="submission" date="2020-07" db="EMBL/GenBank/DDBJ databases">
        <title>Comparative genomics of pyrophilous fungi reveals a link between fire events and developmental genes.</title>
        <authorList>
            <consortium name="DOE Joint Genome Institute"/>
            <person name="Steindorff A.S."/>
            <person name="Carver A."/>
            <person name="Calhoun S."/>
            <person name="Stillman K."/>
            <person name="Liu H."/>
            <person name="Lipzen A."/>
            <person name="Pangilinan J."/>
            <person name="Labutti K."/>
            <person name="Bruns T.D."/>
            <person name="Grigoriev I.V."/>
        </authorList>
    </citation>
    <scope>NUCLEOTIDE SEQUENCE [LARGE SCALE GENOMIC DNA]</scope>
    <source>
        <strain evidence="3 4">CBS 144469</strain>
    </source>
</reference>
<feature type="region of interest" description="Disordered" evidence="1">
    <location>
        <begin position="618"/>
        <end position="673"/>
    </location>
</feature>
<keyword evidence="2" id="KW-0812">Transmembrane</keyword>
<keyword evidence="4" id="KW-1185">Reference proteome</keyword>
<accession>A0A8H6M402</accession>
<dbReference type="EMBL" id="JACGCI010000055">
    <property type="protein sequence ID" value="KAF6750677.1"/>
    <property type="molecule type" value="Genomic_DNA"/>
</dbReference>
<gene>
    <name evidence="3" type="ORF">DFP72DRAFT_1138998</name>
</gene>
<evidence type="ECO:0000313" key="4">
    <source>
        <dbReference type="Proteomes" id="UP000521943"/>
    </source>
</evidence>
<feature type="transmembrane region" description="Helical" evidence="2">
    <location>
        <begin position="157"/>
        <end position="183"/>
    </location>
</feature>
<keyword evidence="2" id="KW-0472">Membrane</keyword>
<evidence type="ECO:0000313" key="3">
    <source>
        <dbReference type="EMBL" id="KAF6750677.1"/>
    </source>
</evidence>
<evidence type="ECO:0000256" key="2">
    <source>
        <dbReference type="SAM" id="Phobius"/>
    </source>
</evidence>
<dbReference type="Proteomes" id="UP000521943">
    <property type="component" value="Unassembled WGS sequence"/>
</dbReference>
<feature type="compositionally biased region" description="Polar residues" evidence="1">
    <location>
        <begin position="652"/>
        <end position="664"/>
    </location>
</feature>
<comment type="caution">
    <text evidence="3">The sequence shown here is derived from an EMBL/GenBank/DDBJ whole genome shotgun (WGS) entry which is preliminary data.</text>
</comment>